<evidence type="ECO:0000313" key="4">
    <source>
        <dbReference type="Proteomes" id="UP001642484"/>
    </source>
</evidence>
<name>A0ABP0MZK9_9DINO</name>
<sequence>MADLTSVTTLALLWVPVHLYLTQMDLIELKRWAGAILQPPARDVLKEQRVEEEMAKLRQWNYKLFSRFFSHLSFFSMYGFSYDAFALRELDSIFWAGGCIASYVQHLLIGQELLSMTPQRLKLFSGYHHLVTLLLSTITGMSASPLKFAVMYGLNTSIRFLLVLTFLDPWVSIPFQFLYTAVDLFVYVFVLEGTSAGMQVGPLCFGPFFICLLSIAASILIDSVLRARIYALLDTADAESLVSSFRRVLRGVCDGEVLLDSHMNVAKESECLKHLILTNVSLTGSSFLDLLADGEQHRFKAFIDSSTAAFGAQSQSTDATRWTHTAAPPLCLRVSLRGSEGVRVAADLYHVPVPGQADSEPSHLIAFKEDPELRARVPEAAEGAVPAALTEYRSSDGQNLRKSTSPMAQGDATSVRSGSTSRSSSAQAFLDLQEMFLLVDVDTELQDVQQVELNFKRQEEPLDVPSGLHSGMPSLRKLVKPTDWEKVRSKVSKFAEKVAREVEVQGKSMNPMTVQLPGHSGWLVVEEATLHPSQDTKIWLHLQGFRPEKARRWPSLGGIEEALDAPNVPNGRGSPSP</sequence>
<feature type="compositionally biased region" description="Polar residues" evidence="1">
    <location>
        <begin position="395"/>
        <end position="407"/>
    </location>
</feature>
<keyword evidence="4" id="KW-1185">Reference proteome</keyword>
<evidence type="ECO:0000256" key="1">
    <source>
        <dbReference type="SAM" id="MobiDB-lite"/>
    </source>
</evidence>
<keyword evidence="2" id="KW-0472">Membrane</keyword>
<dbReference type="Proteomes" id="UP001642484">
    <property type="component" value="Unassembled WGS sequence"/>
</dbReference>
<reference evidence="3 4" key="1">
    <citation type="submission" date="2024-02" db="EMBL/GenBank/DDBJ databases">
        <authorList>
            <person name="Chen Y."/>
            <person name="Shah S."/>
            <person name="Dougan E. K."/>
            <person name="Thang M."/>
            <person name="Chan C."/>
        </authorList>
    </citation>
    <scope>NUCLEOTIDE SEQUENCE [LARGE SCALE GENOMIC DNA]</scope>
</reference>
<accession>A0ABP0MZK9</accession>
<comment type="caution">
    <text evidence="3">The sequence shown here is derived from an EMBL/GenBank/DDBJ whole genome shotgun (WGS) entry which is preliminary data.</text>
</comment>
<keyword evidence="2" id="KW-1133">Transmembrane helix</keyword>
<feature type="transmembrane region" description="Helical" evidence="2">
    <location>
        <begin position="130"/>
        <end position="150"/>
    </location>
</feature>
<evidence type="ECO:0000256" key="2">
    <source>
        <dbReference type="SAM" id="Phobius"/>
    </source>
</evidence>
<keyword evidence="2" id="KW-0812">Transmembrane</keyword>
<dbReference type="EMBL" id="CAXAMN010020557">
    <property type="protein sequence ID" value="CAK9056257.1"/>
    <property type="molecule type" value="Genomic_DNA"/>
</dbReference>
<organism evidence="3 4">
    <name type="scientific">Durusdinium trenchii</name>
    <dbReference type="NCBI Taxonomy" id="1381693"/>
    <lineage>
        <taxon>Eukaryota</taxon>
        <taxon>Sar</taxon>
        <taxon>Alveolata</taxon>
        <taxon>Dinophyceae</taxon>
        <taxon>Suessiales</taxon>
        <taxon>Symbiodiniaceae</taxon>
        <taxon>Durusdinium</taxon>
    </lineage>
</organism>
<feature type="compositionally biased region" description="Low complexity" evidence="1">
    <location>
        <begin position="413"/>
        <end position="422"/>
    </location>
</feature>
<dbReference type="GO" id="GO:0003964">
    <property type="term" value="F:RNA-directed DNA polymerase activity"/>
    <property type="evidence" value="ECO:0007669"/>
    <property type="project" value="UniProtKB-KW"/>
</dbReference>
<evidence type="ECO:0008006" key="5">
    <source>
        <dbReference type="Google" id="ProtNLM"/>
    </source>
</evidence>
<feature type="transmembrane region" description="Helical" evidence="2">
    <location>
        <begin position="170"/>
        <end position="191"/>
    </location>
</feature>
<proteinExistence type="predicted"/>
<feature type="transmembrane region" description="Helical" evidence="2">
    <location>
        <begin position="203"/>
        <end position="221"/>
    </location>
</feature>
<feature type="transmembrane region" description="Helical" evidence="2">
    <location>
        <begin position="6"/>
        <end position="22"/>
    </location>
</feature>
<gene>
    <name evidence="3" type="ORF">CCMP2556_LOCUS27898</name>
</gene>
<feature type="transmembrane region" description="Helical" evidence="2">
    <location>
        <begin position="64"/>
        <end position="80"/>
    </location>
</feature>
<evidence type="ECO:0000313" key="3">
    <source>
        <dbReference type="EMBL" id="CAK9056257.1"/>
    </source>
</evidence>
<feature type="transmembrane region" description="Helical" evidence="2">
    <location>
        <begin position="92"/>
        <end position="109"/>
    </location>
</feature>
<protein>
    <recommendedName>
        <fullName evidence="5">TLC domain-containing protein</fullName>
    </recommendedName>
</protein>
<feature type="region of interest" description="Disordered" evidence="1">
    <location>
        <begin position="556"/>
        <end position="577"/>
    </location>
</feature>
<feature type="region of interest" description="Disordered" evidence="1">
    <location>
        <begin position="391"/>
        <end position="422"/>
    </location>
</feature>